<dbReference type="GO" id="GO:0004252">
    <property type="term" value="F:serine-type endopeptidase activity"/>
    <property type="evidence" value="ECO:0007669"/>
    <property type="project" value="InterPro"/>
</dbReference>
<evidence type="ECO:0000256" key="5">
    <source>
        <dbReference type="ARBA" id="ARBA00022801"/>
    </source>
</evidence>
<feature type="active site" evidence="6">
    <location>
        <position position="54"/>
    </location>
</feature>
<dbReference type="Proteomes" id="UP000318331">
    <property type="component" value="Unassembled WGS sequence"/>
</dbReference>
<dbReference type="PANTHER" id="PTHR43390">
    <property type="entry name" value="SIGNAL PEPTIDASE I"/>
    <property type="match status" value="1"/>
</dbReference>
<dbReference type="InterPro" id="IPR000223">
    <property type="entry name" value="Pept_S26A_signal_pept_1"/>
</dbReference>
<evidence type="ECO:0000256" key="4">
    <source>
        <dbReference type="ARBA" id="ARBA00013208"/>
    </source>
</evidence>
<dbReference type="AlphaFoldDB" id="A0A543HRV8"/>
<keyword evidence="7" id="KW-1133">Transmembrane helix</keyword>
<dbReference type="RefSeq" id="WP_141918169.1">
    <property type="nucleotide sequence ID" value="NZ_BAAAYS010000016.1"/>
</dbReference>
<evidence type="ECO:0000313" key="9">
    <source>
        <dbReference type="EMBL" id="TQM61076.1"/>
    </source>
</evidence>
<organism evidence="9 10">
    <name type="scientific">Klugiella xanthotipulae</name>
    <dbReference type="NCBI Taxonomy" id="244735"/>
    <lineage>
        <taxon>Bacteria</taxon>
        <taxon>Bacillati</taxon>
        <taxon>Actinomycetota</taxon>
        <taxon>Actinomycetes</taxon>
        <taxon>Micrococcales</taxon>
        <taxon>Microbacteriaceae</taxon>
        <taxon>Klugiella</taxon>
    </lineage>
</organism>
<comment type="catalytic activity">
    <reaction evidence="1 7">
        <text>Cleavage of hydrophobic, N-terminal signal or leader sequences from secreted and periplasmic proteins.</text>
        <dbReference type="EC" id="3.4.21.89"/>
    </reaction>
</comment>
<dbReference type="PRINTS" id="PR00727">
    <property type="entry name" value="LEADERPTASE"/>
</dbReference>
<evidence type="ECO:0000256" key="7">
    <source>
        <dbReference type="RuleBase" id="RU362042"/>
    </source>
</evidence>
<dbReference type="InterPro" id="IPR036286">
    <property type="entry name" value="LexA/Signal_pep-like_sf"/>
</dbReference>
<sequence>MTINTSSSASPASPRRRGTLTFIRDVIIILVLALIASFLVKTFLVRSFYIPSSSMEDTLQINDRILVNQLVPEVSAVHHGDVVVFTDPGGWLTPRAQEDPGPIQWFFEVIGLSPSDSDNHLVKRVIGLPGDNVMCCNTLGQLVINGEAIKEPYVKLPANTTKVSSIDFDIIVPKDSLWVMGDNRYSSQDSRYHMDQPGGGSIPMDNVVGHAFIITWPLNRLTILDSHSGIFPTSDSGSDSE</sequence>
<feature type="transmembrane region" description="Helical" evidence="7">
    <location>
        <begin position="21"/>
        <end position="44"/>
    </location>
</feature>
<dbReference type="PROSITE" id="PS00761">
    <property type="entry name" value="SPASE_I_3"/>
    <property type="match status" value="1"/>
</dbReference>
<evidence type="ECO:0000256" key="2">
    <source>
        <dbReference type="ARBA" id="ARBA00004401"/>
    </source>
</evidence>
<dbReference type="PANTHER" id="PTHR43390:SF1">
    <property type="entry name" value="CHLOROPLAST PROCESSING PEPTIDASE"/>
    <property type="match status" value="1"/>
</dbReference>
<accession>A0A543HRV8</accession>
<dbReference type="InterPro" id="IPR019533">
    <property type="entry name" value="Peptidase_S26"/>
</dbReference>
<comment type="subcellular location">
    <subcellularLocation>
        <location evidence="2">Cell membrane</location>
        <topology evidence="2">Single-pass type II membrane protein</topology>
    </subcellularLocation>
    <subcellularLocation>
        <location evidence="7">Membrane</location>
        <topology evidence="7">Single-pass type II membrane protein</topology>
    </subcellularLocation>
</comment>
<dbReference type="GO" id="GO:0005886">
    <property type="term" value="C:plasma membrane"/>
    <property type="evidence" value="ECO:0007669"/>
    <property type="project" value="UniProtKB-SubCell"/>
</dbReference>
<proteinExistence type="inferred from homology"/>
<dbReference type="GO" id="GO:0006465">
    <property type="term" value="P:signal peptide processing"/>
    <property type="evidence" value="ECO:0007669"/>
    <property type="project" value="InterPro"/>
</dbReference>
<protein>
    <recommendedName>
        <fullName evidence="4 7">Signal peptidase I</fullName>
        <ecNumber evidence="4 7">3.4.21.89</ecNumber>
    </recommendedName>
</protein>
<reference evidence="9 10" key="1">
    <citation type="submission" date="2019-06" db="EMBL/GenBank/DDBJ databases">
        <title>Sequencing the genomes of 1000 actinobacteria strains.</title>
        <authorList>
            <person name="Klenk H.-P."/>
        </authorList>
    </citation>
    <scope>NUCLEOTIDE SEQUENCE [LARGE SCALE GENOMIC DNA]</scope>
    <source>
        <strain evidence="9 10">DSM 18031</strain>
    </source>
</reference>
<dbReference type="EMBL" id="VFPN01000003">
    <property type="protein sequence ID" value="TQM61076.1"/>
    <property type="molecule type" value="Genomic_DNA"/>
</dbReference>
<feature type="active site" evidence="6">
    <location>
        <position position="123"/>
    </location>
</feature>
<dbReference type="EC" id="3.4.21.89" evidence="4 7"/>
<evidence type="ECO:0000256" key="1">
    <source>
        <dbReference type="ARBA" id="ARBA00000677"/>
    </source>
</evidence>
<dbReference type="GO" id="GO:0009003">
    <property type="term" value="F:signal peptidase activity"/>
    <property type="evidence" value="ECO:0007669"/>
    <property type="project" value="UniProtKB-EC"/>
</dbReference>
<name>A0A543HRV8_9MICO</name>
<comment type="caution">
    <text evidence="9">The sequence shown here is derived from an EMBL/GenBank/DDBJ whole genome shotgun (WGS) entry which is preliminary data.</text>
</comment>
<dbReference type="CDD" id="cd06530">
    <property type="entry name" value="S26_SPase_I"/>
    <property type="match status" value="1"/>
</dbReference>
<keyword evidence="7" id="KW-0812">Transmembrane</keyword>
<dbReference type="OrthoDB" id="9815782at2"/>
<dbReference type="NCBIfam" id="TIGR02227">
    <property type="entry name" value="sigpep_I_bact"/>
    <property type="match status" value="1"/>
</dbReference>
<dbReference type="SUPFAM" id="SSF51306">
    <property type="entry name" value="LexA/Signal peptidase"/>
    <property type="match status" value="1"/>
</dbReference>
<comment type="similarity">
    <text evidence="3 7">Belongs to the peptidase S26 family.</text>
</comment>
<dbReference type="Gene3D" id="2.10.109.10">
    <property type="entry name" value="Umud Fragment, subunit A"/>
    <property type="match status" value="1"/>
</dbReference>
<keyword evidence="7" id="KW-0645">Protease</keyword>
<evidence type="ECO:0000256" key="3">
    <source>
        <dbReference type="ARBA" id="ARBA00009370"/>
    </source>
</evidence>
<dbReference type="InterPro" id="IPR019758">
    <property type="entry name" value="Pept_S26A_signal_pept_1_CS"/>
</dbReference>
<evidence type="ECO:0000259" key="8">
    <source>
        <dbReference type="Pfam" id="PF10502"/>
    </source>
</evidence>
<keyword evidence="7" id="KW-0472">Membrane</keyword>
<dbReference type="Pfam" id="PF10502">
    <property type="entry name" value="Peptidase_S26"/>
    <property type="match status" value="1"/>
</dbReference>
<evidence type="ECO:0000313" key="10">
    <source>
        <dbReference type="Proteomes" id="UP000318331"/>
    </source>
</evidence>
<feature type="domain" description="Peptidase S26" evidence="8">
    <location>
        <begin position="24"/>
        <end position="216"/>
    </location>
</feature>
<keyword evidence="5 7" id="KW-0378">Hydrolase</keyword>
<gene>
    <name evidence="9" type="ORF">FB466_2005</name>
</gene>
<evidence type="ECO:0000256" key="6">
    <source>
        <dbReference type="PIRSR" id="PIRSR600223-1"/>
    </source>
</evidence>
<keyword evidence="10" id="KW-1185">Reference proteome</keyword>